<dbReference type="EMBL" id="ML977313">
    <property type="protein sequence ID" value="KAF2120956.1"/>
    <property type="molecule type" value="Genomic_DNA"/>
</dbReference>
<feature type="compositionally biased region" description="Polar residues" evidence="1">
    <location>
        <begin position="1"/>
        <end position="49"/>
    </location>
</feature>
<evidence type="ECO:0000256" key="1">
    <source>
        <dbReference type="SAM" id="MobiDB-lite"/>
    </source>
</evidence>
<organism evidence="2 3">
    <name type="scientific">Lophiotrema nucula</name>
    <dbReference type="NCBI Taxonomy" id="690887"/>
    <lineage>
        <taxon>Eukaryota</taxon>
        <taxon>Fungi</taxon>
        <taxon>Dikarya</taxon>
        <taxon>Ascomycota</taxon>
        <taxon>Pezizomycotina</taxon>
        <taxon>Dothideomycetes</taxon>
        <taxon>Pleosporomycetidae</taxon>
        <taxon>Pleosporales</taxon>
        <taxon>Lophiotremataceae</taxon>
        <taxon>Lophiotrema</taxon>
    </lineage>
</organism>
<gene>
    <name evidence="2" type="ORF">BDV96DRAFT_281694</name>
</gene>
<proteinExistence type="predicted"/>
<reference evidence="2" key="1">
    <citation type="journal article" date="2020" name="Stud. Mycol.">
        <title>101 Dothideomycetes genomes: a test case for predicting lifestyles and emergence of pathogens.</title>
        <authorList>
            <person name="Haridas S."/>
            <person name="Albert R."/>
            <person name="Binder M."/>
            <person name="Bloem J."/>
            <person name="Labutti K."/>
            <person name="Salamov A."/>
            <person name="Andreopoulos B."/>
            <person name="Baker S."/>
            <person name="Barry K."/>
            <person name="Bills G."/>
            <person name="Bluhm B."/>
            <person name="Cannon C."/>
            <person name="Castanera R."/>
            <person name="Culley D."/>
            <person name="Daum C."/>
            <person name="Ezra D."/>
            <person name="Gonzalez J."/>
            <person name="Henrissat B."/>
            <person name="Kuo A."/>
            <person name="Liang C."/>
            <person name="Lipzen A."/>
            <person name="Lutzoni F."/>
            <person name="Magnuson J."/>
            <person name="Mondo S."/>
            <person name="Nolan M."/>
            <person name="Ohm R."/>
            <person name="Pangilinan J."/>
            <person name="Park H.-J."/>
            <person name="Ramirez L."/>
            <person name="Alfaro M."/>
            <person name="Sun H."/>
            <person name="Tritt A."/>
            <person name="Yoshinaga Y."/>
            <person name="Zwiers L.-H."/>
            <person name="Turgeon B."/>
            <person name="Goodwin S."/>
            <person name="Spatafora J."/>
            <person name="Crous P."/>
            <person name="Grigoriev I."/>
        </authorList>
    </citation>
    <scope>NUCLEOTIDE SEQUENCE</scope>
    <source>
        <strain evidence="2">CBS 627.86</strain>
    </source>
</reference>
<evidence type="ECO:0000313" key="2">
    <source>
        <dbReference type="EMBL" id="KAF2120956.1"/>
    </source>
</evidence>
<feature type="region of interest" description="Disordered" evidence="1">
    <location>
        <begin position="283"/>
        <end position="377"/>
    </location>
</feature>
<feature type="compositionally biased region" description="Basic and acidic residues" evidence="1">
    <location>
        <begin position="339"/>
        <end position="351"/>
    </location>
</feature>
<feature type="compositionally biased region" description="Acidic residues" evidence="1">
    <location>
        <begin position="302"/>
        <end position="338"/>
    </location>
</feature>
<feature type="compositionally biased region" description="Basic and acidic residues" evidence="1">
    <location>
        <begin position="286"/>
        <end position="301"/>
    </location>
</feature>
<name>A0A6A5ZP11_9PLEO</name>
<feature type="region of interest" description="Disordered" evidence="1">
    <location>
        <begin position="1"/>
        <end position="129"/>
    </location>
</feature>
<dbReference type="AlphaFoldDB" id="A0A6A5ZP11"/>
<keyword evidence="3" id="KW-1185">Reference proteome</keyword>
<protein>
    <submittedName>
        <fullName evidence="2">Uncharacterized protein</fullName>
    </submittedName>
</protein>
<sequence>MSHHSSSNYSEALESCSDSSASLLFESNNPLRNRRYNSPDQRQANTSARQQREARPSPNSTEADRGRSLHRSAVSHPYHPPTAAELQLPSSKSILIPVREPVPTGNDQARRLGPDIVRPTRSHLPTDRVQDYTVPGQGIWGAYQQNRVAAVEKNIGAFEWSLPAENVVQQAARQQGDTAKLDGHDAKWQQYWGIGSRANPGVKRKDVEIVPEQLHRMLNVRELNRELWGLCEMQPRKEAQYVYRKNKYRTPRQFQEKPWIYPAAVPNEESEGSPATVEIVLSGEEDGGREAEQRSYGRDEQGSDSDTEGEDSDDDVWESDEEDDEEDEKGEVSENEGEQSEREEKEQDDPGSRSQTSRQRLVRRNSLELNQRRLNRA</sequence>
<evidence type="ECO:0000313" key="3">
    <source>
        <dbReference type="Proteomes" id="UP000799770"/>
    </source>
</evidence>
<dbReference type="Proteomes" id="UP000799770">
    <property type="component" value="Unassembled WGS sequence"/>
</dbReference>
<accession>A0A6A5ZP11</accession>